<evidence type="ECO:0000313" key="3">
    <source>
        <dbReference type="EMBL" id="OGY28149.1"/>
    </source>
</evidence>
<gene>
    <name evidence="3" type="ORF">A2Z42_02995</name>
</gene>
<feature type="region of interest" description="Disordered" evidence="1">
    <location>
        <begin position="442"/>
        <end position="488"/>
    </location>
</feature>
<dbReference type="EMBL" id="MHCU01000012">
    <property type="protein sequence ID" value="OGY28149.1"/>
    <property type="molecule type" value="Genomic_DNA"/>
</dbReference>
<dbReference type="Gene3D" id="3.30.420.280">
    <property type="match status" value="1"/>
</dbReference>
<evidence type="ECO:0000259" key="2">
    <source>
        <dbReference type="Pfam" id="PF04466"/>
    </source>
</evidence>
<protein>
    <recommendedName>
        <fullName evidence="2">Phage terminase large subunit N-terminal domain-containing protein</fullName>
    </recommendedName>
</protein>
<evidence type="ECO:0000256" key="1">
    <source>
        <dbReference type="SAM" id="MobiDB-lite"/>
    </source>
</evidence>
<dbReference type="Proteomes" id="UP000176645">
    <property type="component" value="Unassembled WGS sequence"/>
</dbReference>
<dbReference type="InterPro" id="IPR027417">
    <property type="entry name" value="P-loop_NTPase"/>
</dbReference>
<feature type="domain" description="Phage terminase large subunit N-terminal" evidence="2">
    <location>
        <begin position="93"/>
        <end position="232"/>
    </location>
</feature>
<dbReference type="Gene3D" id="3.40.50.300">
    <property type="entry name" value="P-loop containing nucleotide triphosphate hydrolases"/>
    <property type="match status" value="1"/>
</dbReference>
<accession>A0A1G1WKA9</accession>
<dbReference type="Pfam" id="PF04466">
    <property type="entry name" value="Terminase_3"/>
    <property type="match status" value="1"/>
</dbReference>
<organism evidence="3 4">
    <name type="scientific">Candidatus Woykebacteria bacterium RBG_19FT_COMBO_43_10</name>
    <dbReference type="NCBI Taxonomy" id="1802598"/>
    <lineage>
        <taxon>Bacteria</taxon>
        <taxon>Candidatus Woykeibacteriota</taxon>
    </lineage>
</organism>
<proteinExistence type="predicted"/>
<sequence>MAIWTPFPKQTEALSRSEFEILFGGSRGGGKTAAGMVWLIGGGELDGKDLIDHQLYRALILRKSYEDLSDWLDRASRMYRKYGAEIVGKPASIRWSSGAIFRVGHLKDRTSYEKYLGHEYQRILIEELTLIPQERFYVEIQGSCRSTVSEIKPQMFFTTNPGVPGHGWVKRRFVTPAPWGQPFVGDDKRSRIFIPANIDDNPVLQEKDPGYIKYLEGLKNVDPALYKAWRWGDWDSFVGQMFGEWAHRKHIVQKFDYPIEEFKLKVIGFDWGYNDPGSAHWIGICPENQYGVSRAYCYRSIHQNKTTPGDWARDIEKFTKDEPVNYMVLPHDCYSSIAGGNSIAEIFSQIKNGKGRIRIEQGRTLDRGARLNRVAITHEYLADAEDGRPWLQFHENCRDAIRTIPELVADETNPEDVDTTGDDHDYDSISLALLTIGLQPGQSGGVSHLRTKPPKPGLRMTPEGQFAPKNDLFERLKNPPPKKRNPEF</sequence>
<dbReference type="AlphaFoldDB" id="A0A1G1WKA9"/>
<name>A0A1G1WKA9_9BACT</name>
<comment type="caution">
    <text evidence="3">The sequence shown here is derived from an EMBL/GenBank/DDBJ whole genome shotgun (WGS) entry which is preliminary data.</text>
</comment>
<evidence type="ECO:0000313" key="4">
    <source>
        <dbReference type="Proteomes" id="UP000176645"/>
    </source>
</evidence>
<reference evidence="3 4" key="1">
    <citation type="journal article" date="2016" name="Nat. Commun.">
        <title>Thousands of microbial genomes shed light on interconnected biogeochemical processes in an aquifer system.</title>
        <authorList>
            <person name="Anantharaman K."/>
            <person name="Brown C.T."/>
            <person name="Hug L.A."/>
            <person name="Sharon I."/>
            <person name="Castelle C.J."/>
            <person name="Probst A.J."/>
            <person name="Thomas B.C."/>
            <person name="Singh A."/>
            <person name="Wilkins M.J."/>
            <person name="Karaoz U."/>
            <person name="Brodie E.L."/>
            <person name="Williams K.H."/>
            <person name="Hubbard S.S."/>
            <person name="Banfield J.F."/>
        </authorList>
    </citation>
    <scope>NUCLEOTIDE SEQUENCE [LARGE SCALE GENOMIC DNA]</scope>
</reference>
<dbReference type="InterPro" id="IPR035412">
    <property type="entry name" value="Terminase_L_N"/>
</dbReference>